<keyword evidence="6 7" id="KW-0275">Fatty acid biosynthesis</keyword>
<comment type="function">
    <text evidence="7">Carrier of the growing fatty acid chain in fatty acid biosynthesis.</text>
</comment>
<dbReference type="Pfam" id="PF00550">
    <property type="entry name" value="PP-binding"/>
    <property type="match status" value="1"/>
</dbReference>
<evidence type="ECO:0000259" key="8">
    <source>
        <dbReference type="PROSITE" id="PS50075"/>
    </source>
</evidence>
<dbReference type="Proteomes" id="UP001519296">
    <property type="component" value="Unassembled WGS sequence"/>
</dbReference>
<dbReference type="NCBIfam" id="NF009104">
    <property type="entry name" value="PRK12449.1"/>
    <property type="match status" value="1"/>
</dbReference>
<dbReference type="PANTHER" id="PTHR20863">
    <property type="entry name" value="ACYL CARRIER PROTEIN"/>
    <property type="match status" value="1"/>
</dbReference>
<comment type="caution">
    <text evidence="9">The sequence shown here is derived from an EMBL/GenBank/DDBJ whole genome shotgun (WGS) entry which is preliminary data.</text>
</comment>
<keyword evidence="5 7" id="KW-0443">Lipid metabolism</keyword>
<dbReference type="InterPro" id="IPR003231">
    <property type="entry name" value="ACP"/>
</dbReference>
<organism evidence="9 10">
    <name type="scientific">Streptococcus oricebi</name>
    <dbReference type="NCBI Taxonomy" id="1547447"/>
    <lineage>
        <taxon>Bacteria</taxon>
        <taxon>Bacillati</taxon>
        <taxon>Bacillota</taxon>
        <taxon>Bacilli</taxon>
        <taxon>Lactobacillales</taxon>
        <taxon>Streptococcaceae</taxon>
        <taxon>Streptococcus</taxon>
    </lineage>
</organism>
<evidence type="ECO:0000256" key="6">
    <source>
        <dbReference type="ARBA" id="ARBA00023160"/>
    </source>
</evidence>
<dbReference type="RefSeq" id="WP_209629104.1">
    <property type="nucleotide sequence ID" value="NZ_PRDG01000007.1"/>
</dbReference>
<dbReference type="EMBL" id="PRDG01000007">
    <property type="protein sequence ID" value="MBP2624271.1"/>
    <property type="molecule type" value="Genomic_DNA"/>
</dbReference>
<name>A0ABS5B5Z7_9STRE</name>
<evidence type="ECO:0000256" key="2">
    <source>
        <dbReference type="ARBA" id="ARBA00022516"/>
    </source>
</evidence>
<evidence type="ECO:0000256" key="3">
    <source>
        <dbReference type="ARBA" id="ARBA00022553"/>
    </source>
</evidence>
<evidence type="ECO:0000313" key="9">
    <source>
        <dbReference type="EMBL" id="MBP2624271.1"/>
    </source>
</evidence>
<dbReference type="HAMAP" id="MF_01217">
    <property type="entry name" value="Acyl_carrier"/>
    <property type="match status" value="1"/>
</dbReference>
<comment type="PTM">
    <text evidence="7">4'-phosphopantetheine is transferred from CoA to a specific serine of apo-ACP by AcpS. This modification is essential for activity because fatty acids are bound in thioester linkage to the sulfhydryl of the prosthetic group.</text>
</comment>
<dbReference type="NCBIfam" id="NF002150">
    <property type="entry name" value="PRK00982.1-4"/>
    <property type="match status" value="1"/>
</dbReference>
<accession>A0ABS5B5Z7</accession>
<feature type="modified residue" description="O-(pantetheine 4'-phosphoryl)serine" evidence="7">
    <location>
        <position position="38"/>
    </location>
</feature>
<keyword evidence="3 7" id="KW-0597">Phosphoprotein</keyword>
<evidence type="ECO:0000256" key="5">
    <source>
        <dbReference type="ARBA" id="ARBA00023098"/>
    </source>
</evidence>
<comment type="pathway">
    <text evidence="7">Lipid metabolism; fatty acid biosynthesis.</text>
</comment>
<protein>
    <recommendedName>
        <fullName evidence="7">Acyl carrier protein</fullName>
        <shortName evidence="7">ACP</shortName>
    </recommendedName>
</protein>
<proteinExistence type="inferred from homology"/>
<dbReference type="Gene3D" id="1.10.1200.10">
    <property type="entry name" value="ACP-like"/>
    <property type="match status" value="1"/>
</dbReference>
<reference evidence="9 10" key="1">
    <citation type="submission" date="2018-02" db="EMBL/GenBank/DDBJ databases">
        <title>Draft genome sequence of Streptococcus oricebi CCUG 70868T type strain.</title>
        <authorList>
            <person name="Mendez V."/>
            <person name="Salva-Serra F."/>
            <person name="Jaen-Luchoro D."/>
            <person name="Gonzales-Siles L."/>
            <person name="Karlsson R."/>
            <person name="Engstrom-Jakobsson H."/>
            <person name="Busquets A."/>
            <person name="Gomila M."/>
            <person name="Pineiro-Iglesias B."/>
            <person name="Bennasar-Figueras A."/>
            <person name="Seeger M."/>
            <person name="Moore E."/>
        </authorList>
    </citation>
    <scope>NUCLEOTIDE SEQUENCE [LARGE SCALE GENOMIC DNA]</scope>
    <source>
        <strain evidence="9 10">CCUG 70868</strain>
    </source>
</reference>
<evidence type="ECO:0000256" key="1">
    <source>
        <dbReference type="ARBA" id="ARBA00022450"/>
    </source>
</evidence>
<keyword evidence="1 7" id="KW-0596">Phosphopantetheine</keyword>
<dbReference type="SUPFAM" id="SSF47336">
    <property type="entry name" value="ACP-like"/>
    <property type="match status" value="1"/>
</dbReference>
<comment type="similarity">
    <text evidence="7">Belongs to the acyl carrier protein (ACP) family.</text>
</comment>
<keyword evidence="7" id="KW-0963">Cytoplasm</keyword>
<evidence type="ECO:0000313" key="10">
    <source>
        <dbReference type="Proteomes" id="UP001519296"/>
    </source>
</evidence>
<dbReference type="PROSITE" id="PS50075">
    <property type="entry name" value="CARRIER"/>
    <property type="match status" value="1"/>
</dbReference>
<sequence>MTQKESYQKVVELIQKWQGKDFEVTPSFNIKDELGADSVDVMEFILTVEDEFGIEISDEDIDHLATVADVVAYVDKKTKPLT</sequence>
<comment type="subcellular location">
    <subcellularLocation>
        <location evidence="7">Cytoplasm</location>
    </subcellularLocation>
</comment>
<evidence type="ECO:0000256" key="7">
    <source>
        <dbReference type="HAMAP-Rule" id="MF_01217"/>
    </source>
</evidence>
<dbReference type="InterPro" id="IPR036736">
    <property type="entry name" value="ACP-like_sf"/>
</dbReference>
<feature type="domain" description="Carrier" evidence="8">
    <location>
        <begin position="1"/>
        <end position="78"/>
    </location>
</feature>
<gene>
    <name evidence="7" type="primary">acpP</name>
    <name evidence="9" type="ORF">C4K46_10095</name>
</gene>
<evidence type="ECO:0000256" key="4">
    <source>
        <dbReference type="ARBA" id="ARBA00022832"/>
    </source>
</evidence>
<dbReference type="InterPro" id="IPR009081">
    <property type="entry name" value="PP-bd_ACP"/>
</dbReference>
<keyword evidence="10" id="KW-1185">Reference proteome</keyword>
<keyword evidence="2 7" id="KW-0444">Lipid biosynthesis</keyword>
<dbReference type="PANTHER" id="PTHR20863:SF76">
    <property type="entry name" value="CARRIER DOMAIN-CONTAINING PROTEIN"/>
    <property type="match status" value="1"/>
</dbReference>
<keyword evidence="4 7" id="KW-0276">Fatty acid metabolism</keyword>